<feature type="region of interest" description="Disordered" evidence="1">
    <location>
        <begin position="1"/>
        <end position="36"/>
    </location>
</feature>
<name>A0A8D8FGM4_CULPI</name>
<evidence type="ECO:0000313" key="2">
    <source>
        <dbReference type="EMBL" id="CAG6470756.1"/>
    </source>
</evidence>
<accession>A0A8D8FGM4</accession>
<sequence>MTSRRKTSLRAIDARPNRHAASRSSISANKESERKQEVRKRVRLRLFDRSRLAFHSQNCVSFIPSATSGLRARGLALCICLCEQHDPTSVCVTPFCCIPFTGIPSRVLKTSMLYIPKHAHGSGLHESDVESKRIFWHKCLKN</sequence>
<reference evidence="2" key="1">
    <citation type="submission" date="2021-05" db="EMBL/GenBank/DDBJ databases">
        <authorList>
            <person name="Alioto T."/>
            <person name="Alioto T."/>
            <person name="Gomez Garrido J."/>
        </authorList>
    </citation>
    <scope>NUCLEOTIDE SEQUENCE</scope>
</reference>
<evidence type="ECO:0000256" key="1">
    <source>
        <dbReference type="SAM" id="MobiDB-lite"/>
    </source>
</evidence>
<dbReference type="EMBL" id="HBUE01066156">
    <property type="protein sequence ID" value="CAG6470756.1"/>
    <property type="molecule type" value="Transcribed_RNA"/>
</dbReference>
<organism evidence="2">
    <name type="scientific">Culex pipiens</name>
    <name type="common">House mosquito</name>
    <dbReference type="NCBI Taxonomy" id="7175"/>
    <lineage>
        <taxon>Eukaryota</taxon>
        <taxon>Metazoa</taxon>
        <taxon>Ecdysozoa</taxon>
        <taxon>Arthropoda</taxon>
        <taxon>Hexapoda</taxon>
        <taxon>Insecta</taxon>
        <taxon>Pterygota</taxon>
        <taxon>Neoptera</taxon>
        <taxon>Endopterygota</taxon>
        <taxon>Diptera</taxon>
        <taxon>Nematocera</taxon>
        <taxon>Culicoidea</taxon>
        <taxon>Culicidae</taxon>
        <taxon>Culicinae</taxon>
        <taxon>Culicini</taxon>
        <taxon>Culex</taxon>
        <taxon>Culex</taxon>
    </lineage>
</organism>
<dbReference type="AlphaFoldDB" id="A0A8D8FGM4"/>
<protein>
    <submittedName>
        <fullName evidence="2">(northern house mosquito) hypothetical protein</fullName>
    </submittedName>
</protein>
<proteinExistence type="predicted"/>